<keyword evidence="11" id="KW-1185">Reference proteome</keyword>
<feature type="domain" description="UDP-glucose/GDP-mannose dehydrogenase C-terminal" evidence="9">
    <location>
        <begin position="327"/>
        <end position="427"/>
    </location>
</feature>
<dbReference type="InterPro" id="IPR028359">
    <property type="entry name" value="UDP_ManNAc/GlcNAc_DH"/>
</dbReference>
<dbReference type="InterPro" id="IPR014026">
    <property type="entry name" value="UDP-Glc/GDP-Man_DH_dimer"/>
</dbReference>
<dbReference type="InterPro" id="IPR014027">
    <property type="entry name" value="UDP-Glc/GDP-Man_DH_C"/>
</dbReference>
<dbReference type="PIRSF" id="PIRSF000124">
    <property type="entry name" value="UDPglc_GDPman_dh"/>
    <property type="match status" value="1"/>
</dbReference>
<evidence type="ECO:0000256" key="8">
    <source>
        <dbReference type="PIRNR" id="PIRNR000124"/>
    </source>
</evidence>
<comment type="caution">
    <text evidence="10">The sequence shown here is derived from an EMBL/GenBank/DDBJ whole genome shotgun (WGS) entry which is preliminary data.</text>
</comment>
<dbReference type="Proteomes" id="UP001320972">
    <property type="component" value="Unassembled WGS sequence"/>
</dbReference>
<evidence type="ECO:0000256" key="1">
    <source>
        <dbReference type="ARBA" id="ARBA00006601"/>
    </source>
</evidence>
<dbReference type="SUPFAM" id="SSF51735">
    <property type="entry name" value="NAD(P)-binding Rossmann-fold domains"/>
    <property type="match status" value="1"/>
</dbReference>
<evidence type="ECO:0000259" key="9">
    <source>
        <dbReference type="SMART" id="SM00984"/>
    </source>
</evidence>
<name>A0ABT2QKB0_9EURY</name>
<gene>
    <name evidence="10" type="ORF">OB955_21895</name>
</gene>
<dbReference type="Pfam" id="PF03721">
    <property type="entry name" value="UDPG_MGDP_dh_N"/>
    <property type="match status" value="1"/>
</dbReference>
<dbReference type="InterPro" id="IPR036220">
    <property type="entry name" value="UDP-Glc/GDP-Man_DH_C_sf"/>
</dbReference>
<keyword evidence="4" id="KW-0560">Oxidoreductase</keyword>
<organism evidence="10 11">
    <name type="scientific">Natronoglomus mannanivorans</name>
    <dbReference type="NCBI Taxonomy" id="2979990"/>
    <lineage>
        <taxon>Archaea</taxon>
        <taxon>Methanobacteriati</taxon>
        <taxon>Methanobacteriota</taxon>
        <taxon>Stenosarchaea group</taxon>
        <taxon>Halobacteria</taxon>
        <taxon>Halobacteriales</taxon>
        <taxon>Natrialbaceae</taxon>
        <taxon>Natronoglomus</taxon>
    </lineage>
</organism>
<dbReference type="SMART" id="SM00984">
    <property type="entry name" value="UDPG_MGDP_dh_C"/>
    <property type="match status" value="1"/>
</dbReference>
<evidence type="ECO:0000256" key="2">
    <source>
        <dbReference type="ARBA" id="ARBA00012935"/>
    </source>
</evidence>
<dbReference type="EC" id="1.1.1.336" evidence="2"/>
<protein>
    <recommendedName>
        <fullName evidence="3">UDP-N-acetyl-D-mannosamine dehydrogenase</fullName>
        <ecNumber evidence="2">1.1.1.336</ecNumber>
    </recommendedName>
    <alternativeName>
        <fullName evidence="6">UDP-ManNAc 6-dehydrogenase</fullName>
    </alternativeName>
</protein>
<evidence type="ECO:0000256" key="6">
    <source>
        <dbReference type="ARBA" id="ARBA00030172"/>
    </source>
</evidence>
<dbReference type="InterPro" id="IPR036291">
    <property type="entry name" value="NAD(P)-bd_dom_sf"/>
</dbReference>
<dbReference type="PANTHER" id="PTHR43491">
    <property type="entry name" value="UDP-N-ACETYL-D-MANNOSAMINE DEHYDROGENASE"/>
    <property type="match status" value="1"/>
</dbReference>
<dbReference type="InterPro" id="IPR008927">
    <property type="entry name" value="6-PGluconate_DH-like_C_sf"/>
</dbReference>
<evidence type="ECO:0000256" key="5">
    <source>
        <dbReference type="ARBA" id="ARBA00023027"/>
    </source>
</evidence>
<dbReference type="EMBL" id="JAOPKB010000018">
    <property type="protein sequence ID" value="MCU4975358.1"/>
    <property type="molecule type" value="Genomic_DNA"/>
</dbReference>
<dbReference type="Gene3D" id="3.40.50.720">
    <property type="entry name" value="NAD(P)-binding Rossmann-like Domain"/>
    <property type="match status" value="2"/>
</dbReference>
<proteinExistence type="inferred from homology"/>
<reference evidence="10 11" key="1">
    <citation type="submission" date="2022-09" db="EMBL/GenBank/DDBJ databases">
        <title>Enrichment on poylsaccharides allowed isolation of novel metabolic and taxonomic groups of Haloarchaea.</title>
        <authorList>
            <person name="Sorokin D.Y."/>
            <person name="Elcheninov A.G."/>
            <person name="Khizhniak T.V."/>
            <person name="Kolganova T.V."/>
            <person name="Kublanov I.V."/>
        </authorList>
    </citation>
    <scope>NUCLEOTIDE SEQUENCE [LARGE SCALE GENOMIC DNA]</scope>
    <source>
        <strain evidence="10 11">AArc-m2/3/4</strain>
    </source>
</reference>
<accession>A0ABT2QKB0</accession>
<dbReference type="RefSeq" id="WP_338009096.1">
    <property type="nucleotide sequence ID" value="NZ_JAOPKB010000018.1"/>
</dbReference>
<evidence type="ECO:0000313" key="11">
    <source>
        <dbReference type="Proteomes" id="UP001320972"/>
    </source>
</evidence>
<dbReference type="SUPFAM" id="SSF52413">
    <property type="entry name" value="UDP-glucose/GDP-mannose dehydrogenase C-terminal domain"/>
    <property type="match status" value="1"/>
</dbReference>
<dbReference type="SUPFAM" id="SSF48179">
    <property type="entry name" value="6-phosphogluconate dehydrogenase C-terminal domain-like"/>
    <property type="match status" value="1"/>
</dbReference>
<dbReference type="PIRSF" id="PIRSF500136">
    <property type="entry name" value="UDP_ManNAc_DH"/>
    <property type="match status" value="1"/>
</dbReference>
<evidence type="ECO:0000256" key="3">
    <source>
        <dbReference type="ARBA" id="ARBA00016796"/>
    </source>
</evidence>
<evidence type="ECO:0000256" key="4">
    <source>
        <dbReference type="ARBA" id="ARBA00023002"/>
    </source>
</evidence>
<sequence length="440" mass="48700">MSEARFSENRPSPKRRTICVVGLGYVGLPLAYEFSRTSYNVIGYDINPEKIDRLASGFDVTGDVGDEAIEECDITFTDDPSAISQAGFVLITVPTPVTELKIPDLTYVEQAGETVGRHVEPETIIVLESTVYPGATREILIPAIERTSNLTVGEDVFVGYSPERVVPGDTEHGIRDVMRIVSGQTDDVLEEVAALYETIVDAGVHRASEIEIAEAAKCVENIQRDINIALVNELAIACEHLELDTRAVLEAAETKWNFHKYRPGLVGGHCIPIDPFFIITEAQRHGFTPKLIQQARAVNEYVPKHVAELSFRCMNECEKVPRSSTVLVFGLSYKPGVADIRTSAVSGTIHHLESYGVDVIGFDPYVDRHVAEAELEIEIQETLSFDEIDGMILATPHDMIHSIDLRQVASDMAVNPFIVDVDRVLDERDVTNLGFNYRTL</sequence>
<dbReference type="Pfam" id="PF03720">
    <property type="entry name" value="UDPG_MGDP_dh_C"/>
    <property type="match status" value="1"/>
</dbReference>
<keyword evidence="5" id="KW-0520">NAD</keyword>
<dbReference type="InterPro" id="IPR001732">
    <property type="entry name" value="UDP-Glc/GDP-Man_DH_N"/>
</dbReference>
<comment type="similarity">
    <text evidence="1 8">Belongs to the UDP-glucose/GDP-mannose dehydrogenase family.</text>
</comment>
<comment type="catalytic activity">
    <reaction evidence="7">
        <text>UDP-N-acetyl-alpha-D-mannosamine + 2 NAD(+) + H2O = UDP-N-acetyl-alpha-D-mannosaminouronate + 2 NADH + 3 H(+)</text>
        <dbReference type="Rhea" id="RHEA:25780"/>
        <dbReference type="ChEBI" id="CHEBI:15377"/>
        <dbReference type="ChEBI" id="CHEBI:15378"/>
        <dbReference type="ChEBI" id="CHEBI:57540"/>
        <dbReference type="ChEBI" id="CHEBI:57945"/>
        <dbReference type="ChEBI" id="CHEBI:68623"/>
        <dbReference type="ChEBI" id="CHEBI:70731"/>
        <dbReference type="EC" id="1.1.1.336"/>
    </reaction>
</comment>
<evidence type="ECO:0000256" key="7">
    <source>
        <dbReference type="ARBA" id="ARBA00049130"/>
    </source>
</evidence>
<dbReference type="PANTHER" id="PTHR43491:SF2">
    <property type="entry name" value="UDP-N-ACETYL-D-MANNOSAMINE DEHYDROGENASE"/>
    <property type="match status" value="1"/>
</dbReference>
<dbReference type="Pfam" id="PF00984">
    <property type="entry name" value="UDPG_MGDP_dh"/>
    <property type="match status" value="1"/>
</dbReference>
<dbReference type="InterPro" id="IPR017476">
    <property type="entry name" value="UDP-Glc/GDP-Man"/>
</dbReference>
<dbReference type="NCBIfam" id="TIGR03026">
    <property type="entry name" value="NDP-sugDHase"/>
    <property type="match status" value="1"/>
</dbReference>
<evidence type="ECO:0000313" key="10">
    <source>
        <dbReference type="EMBL" id="MCU4975358.1"/>
    </source>
</evidence>